<keyword evidence="1" id="KW-0808">Transferase</keyword>
<dbReference type="AlphaFoldDB" id="A0A9D1F4X3"/>
<organism evidence="1 2">
    <name type="scientific">Candidatus Scybalocola faecigallinarum</name>
    <dbReference type="NCBI Taxonomy" id="2840941"/>
    <lineage>
        <taxon>Bacteria</taxon>
        <taxon>Bacillati</taxon>
        <taxon>Bacillota</taxon>
        <taxon>Clostridia</taxon>
        <taxon>Lachnospirales</taxon>
        <taxon>Lachnospiraceae</taxon>
        <taxon>Lachnospiraceae incertae sedis</taxon>
        <taxon>Candidatus Scybalocola (ex Gilroy et al. 2021)</taxon>
    </lineage>
</organism>
<reference evidence="1" key="1">
    <citation type="submission" date="2020-10" db="EMBL/GenBank/DDBJ databases">
        <authorList>
            <person name="Gilroy R."/>
        </authorList>
    </citation>
    <scope>NUCLEOTIDE SEQUENCE</scope>
    <source>
        <strain evidence="1">CHK178-757</strain>
    </source>
</reference>
<dbReference type="Proteomes" id="UP000823927">
    <property type="component" value="Unassembled WGS sequence"/>
</dbReference>
<protein>
    <submittedName>
        <fullName evidence="1">Cytidylate kinase-like family protein</fullName>
    </submittedName>
</protein>
<gene>
    <name evidence="1" type="ORF">IAB46_08240</name>
</gene>
<evidence type="ECO:0000313" key="2">
    <source>
        <dbReference type="Proteomes" id="UP000823927"/>
    </source>
</evidence>
<dbReference type="Pfam" id="PF13189">
    <property type="entry name" value="Cytidylate_kin2"/>
    <property type="match status" value="1"/>
</dbReference>
<name>A0A9D1F4X3_9FIRM</name>
<evidence type="ECO:0000313" key="1">
    <source>
        <dbReference type="EMBL" id="HIS47524.1"/>
    </source>
</evidence>
<dbReference type="Gene3D" id="3.40.50.300">
    <property type="entry name" value="P-loop containing nucleotide triphosphate hydrolases"/>
    <property type="match status" value="1"/>
</dbReference>
<comment type="caution">
    <text evidence="1">The sequence shown here is derived from an EMBL/GenBank/DDBJ whole genome shotgun (WGS) entry which is preliminary data.</text>
</comment>
<reference evidence="1" key="2">
    <citation type="journal article" date="2021" name="PeerJ">
        <title>Extensive microbial diversity within the chicken gut microbiome revealed by metagenomics and culture.</title>
        <authorList>
            <person name="Gilroy R."/>
            <person name="Ravi A."/>
            <person name="Getino M."/>
            <person name="Pursley I."/>
            <person name="Horton D.L."/>
            <person name="Alikhan N.F."/>
            <person name="Baker D."/>
            <person name="Gharbi K."/>
            <person name="Hall N."/>
            <person name="Watson M."/>
            <person name="Adriaenssens E.M."/>
            <person name="Foster-Nyarko E."/>
            <person name="Jarju S."/>
            <person name="Secka A."/>
            <person name="Antonio M."/>
            <person name="Oren A."/>
            <person name="Chaudhuri R.R."/>
            <person name="La Ragione R."/>
            <person name="Hildebrand F."/>
            <person name="Pallen M.J."/>
        </authorList>
    </citation>
    <scope>NUCLEOTIDE SEQUENCE</scope>
    <source>
        <strain evidence="1">CHK178-757</strain>
    </source>
</reference>
<accession>A0A9D1F4X3</accession>
<dbReference type="SUPFAM" id="SSF52540">
    <property type="entry name" value="P-loop containing nucleoside triphosphate hydrolases"/>
    <property type="match status" value="1"/>
</dbReference>
<sequence length="210" mass="23762">MSRNIVITISREFGSGGREIGQKVAKALGISFYDKNLIEIAAQKSGINSDLLYQADEKASNPFFSAYLPTGTDYGTVNDRLFWTQSAIIKDLATKESCVVVGRCSDYVLEDFENCLHLHIFAPLPKRIERIKDRYLIETDAAARKEIARTDKIRRSYYQYYTDRKWGGVEGKTMAIDSSFLGVDGTVNMIVDLVHRKWPDFVAPASQKEE</sequence>
<dbReference type="EMBL" id="DVIT01000030">
    <property type="protein sequence ID" value="HIS47524.1"/>
    <property type="molecule type" value="Genomic_DNA"/>
</dbReference>
<dbReference type="InterPro" id="IPR027417">
    <property type="entry name" value="P-loop_NTPase"/>
</dbReference>
<keyword evidence="1" id="KW-0418">Kinase</keyword>
<dbReference type="GO" id="GO:0016301">
    <property type="term" value="F:kinase activity"/>
    <property type="evidence" value="ECO:0007669"/>
    <property type="project" value="UniProtKB-KW"/>
</dbReference>
<proteinExistence type="predicted"/>